<proteinExistence type="predicted"/>
<gene>
    <name evidence="1" type="ORF">DPEC_G00276030</name>
</gene>
<reference evidence="1" key="1">
    <citation type="submission" date="2021-05" db="EMBL/GenBank/DDBJ databases">
        <authorList>
            <person name="Pan Q."/>
            <person name="Jouanno E."/>
            <person name="Zahm M."/>
            <person name="Klopp C."/>
            <person name="Cabau C."/>
            <person name="Louis A."/>
            <person name="Berthelot C."/>
            <person name="Parey E."/>
            <person name="Roest Crollius H."/>
            <person name="Montfort J."/>
            <person name="Robinson-Rechavi M."/>
            <person name="Bouchez O."/>
            <person name="Lampietro C."/>
            <person name="Lopez Roques C."/>
            <person name="Donnadieu C."/>
            <person name="Postlethwait J."/>
            <person name="Bobe J."/>
            <person name="Dillon D."/>
            <person name="Chandos A."/>
            <person name="von Hippel F."/>
            <person name="Guiguen Y."/>
        </authorList>
    </citation>
    <scope>NUCLEOTIDE SEQUENCE</scope>
    <source>
        <strain evidence="1">YG-Jan2019</strain>
    </source>
</reference>
<protein>
    <submittedName>
        <fullName evidence="1">Uncharacterized protein</fullName>
    </submittedName>
</protein>
<evidence type="ECO:0000313" key="2">
    <source>
        <dbReference type="Proteomes" id="UP001157502"/>
    </source>
</evidence>
<dbReference type="EMBL" id="CM055752">
    <property type="protein sequence ID" value="KAJ7992197.1"/>
    <property type="molecule type" value="Genomic_DNA"/>
</dbReference>
<keyword evidence="2" id="KW-1185">Reference proteome</keyword>
<organism evidence="1 2">
    <name type="scientific">Dallia pectoralis</name>
    <name type="common">Alaska blackfish</name>
    <dbReference type="NCBI Taxonomy" id="75939"/>
    <lineage>
        <taxon>Eukaryota</taxon>
        <taxon>Metazoa</taxon>
        <taxon>Chordata</taxon>
        <taxon>Craniata</taxon>
        <taxon>Vertebrata</taxon>
        <taxon>Euteleostomi</taxon>
        <taxon>Actinopterygii</taxon>
        <taxon>Neopterygii</taxon>
        <taxon>Teleostei</taxon>
        <taxon>Protacanthopterygii</taxon>
        <taxon>Esociformes</taxon>
        <taxon>Umbridae</taxon>
        <taxon>Dallia</taxon>
    </lineage>
</organism>
<comment type="caution">
    <text evidence="1">The sequence shown here is derived from an EMBL/GenBank/DDBJ whole genome shotgun (WGS) entry which is preliminary data.</text>
</comment>
<accession>A0ACC2FLG3</accession>
<sequence length="176" mass="19458">MKPLVRASQSETFVFPGSRDPVTPQSVIFHDQPCSIPLPPNLLYVYPPRPHSTPSSHLTHYSVCVSMLEGCRESLCISNSYIMMSILLAGILAGGVTNGFSRLDPRPPNFHTIPTTERLMEWIGLAARVLKCTQVMPTSTYSDPRGTPLWSATGSGLTDTRLECRRRHVSGTQLFD</sequence>
<dbReference type="Proteomes" id="UP001157502">
    <property type="component" value="Chromosome 25"/>
</dbReference>
<evidence type="ECO:0000313" key="1">
    <source>
        <dbReference type="EMBL" id="KAJ7992197.1"/>
    </source>
</evidence>
<name>A0ACC2FLG3_DALPE</name>